<dbReference type="InterPro" id="IPR019775">
    <property type="entry name" value="WD40_repeat_CS"/>
</dbReference>
<dbReference type="Pfam" id="PF00400">
    <property type="entry name" value="WD40"/>
    <property type="match status" value="5"/>
</dbReference>
<dbReference type="Gene3D" id="2.130.10.10">
    <property type="entry name" value="YVTN repeat-like/Quinoprotein amine dehydrogenase"/>
    <property type="match status" value="1"/>
</dbReference>
<feature type="transmembrane region" description="Helical" evidence="8">
    <location>
        <begin position="569"/>
        <end position="598"/>
    </location>
</feature>
<dbReference type="InterPro" id="IPR019170">
    <property type="entry name" value="Meckelin"/>
</dbReference>
<evidence type="ECO:0000256" key="3">
    <source>
        <dbReference type="ARBA" id="ARBA00022490"/>
    </source>
</evidence>
<dbReference type="Proteomes" id="UP000317494">
    <property type="component" value="Unassembled WGS sequence"/>
</dbReference>
<protein>
    <recommendedName>
        <fullName evidence="6">Protein LST8 homolog</fullName>
    </recommendedName>
</protein>
<dbReference type="PROSITE" id="PS50082">
    <property type="entry name" value="WD_REPEATS_2"/>
    <property type="match status" value="4"/>
</dbReference>
<dbReference type="GO" id="GO:0038203">
    <property type="term" value="P:TORC2 signaling"/>
    <property type="evidence" value="ECO:0007669"/>
    <property type="project" value="UniProtKB-ARBA"/>
</dbReference>
<dbReference type="InterPro" id="IPR009030">
    <property type="entry name" value="Growth_fac_rcpt_cys_sf"/>
</dbReference>
<feature type="repeat" description="WD" evidence="7">
    <location>
        <begin position="1270"/>
        <end position="1302"/>
    </location>
</feature>
<dbReference type="PROSITE" id="PS00678">
    <property type="entry name" value="WD_REPEATS_1"/>
    <property type="match status" value="3"/>
</dbReference>
<dbReference type="GO" id="GO:0051897">
    <property type="term" value="P:positive regulation of phosphatidylinositol 3-kinase/protein kinase B signal transduction"/>
    <property type="evidence" value="ECO:0007669"/>
    <property type="project" value="UniProtKB-ARBA"/>
</dbReference>
<comment type="caution">
    <text evidence="10">The sequence shown here is derived from an EMBL/GenBank/DDBJ whole genome shotgun (WGS) entry which is preliminary data.</text>
</comment>
<evidence type="ECO:0000313" key="10">
    <source>
        <dbReference type="EMBL" id="TPX40865.1"/>
    </source>
</evidence>
<feature type="signal peptide" evidence="9">
    <location>
        <begin position="1"/>
        <end position="25"/>
    </location>
</feature>
<dbReference type="GO" id="GO:0032535">
    <property type="term" value="P:regulation of cellular component size"/>
    <property type="evidence" value="ECO:0007669"/>
    <property type="project" value="UniProtKB-ARBA"/>
</dbReference>
<dbReference type="FunFam" id="2.130.10.10:FF:000505">
    <property type="entry name" value="Blast:Protein LST8 homolog"/>
    <property type="match status" value="1"/>
</dbReference>
<keyword evidence="5" id="KW-0677">Repeat</keyword>
<keyword evidence="9" id="KW-0732">Signal</keyword>
<dbReference type="VEuPathDB" id="FungiDB:SeMB42_g05837"/>
<evidence type="ECO:0000256" key="8">
    <source>
        <dbReference type="SAM" id="Phobius"/>
    </source>
</evidence>
<evidence type="ECO:0000256" key="6">
    <source>
        <dbReference type="ARBA" id="ARBA00074814"/>
    </source>
</evidence>
<dbReference type="GO" id="GO:0036038">
    <property type="term" value="C:MKS complex"/>
    <property type="evidence" value="ECO:0007669"/>
    <property type="project" value="InterPro"/>
</dbReference>
<keyword evidence="8" id="KW-1133">Transmembrane helix</keyword>
<dbReference type="InterPro" id="IPR020472">
    <property type="entry name" value="WD40_PAC1"/>
</dbReference>
<accession>A0A507CNZ5</accession>
<comment type="subcellular location">
    <subcellularLocation>
        <location evidence="1">Cytoplasm</location>
    </subcellularLocation>
</comment>
<dbReference type="PANTHER" id="PTHR21274:SF0">
    <property type="entry name" value="MECKELIN"/>
    <property type="match status" value="1"/>
</dbReference>
<dbReference type="SUPFAM" id="SSF57184">
    <property type="entry name" value="Growth factor receptor domain"/>
    <property type="match status" value="1"/>
</dbReference>
<proteinExistence type="inferred from homology"/>
<evidence type="ECO:0000256" key="9">
    <source>
        <dbReference type="SAM" id="SignalP"/>
    </source>
</evidence>
<dbReference type="GO" id="GO:0031932">
    <property type="term" value="C:TORC2 complex"/>
    <property type="evidence" value="ECO:0007669"/>
    <property type="project" value="UniProtKB-ARBA"/>
</dbReference>
<feature type="transmembrane region" description="Helical" evidence="8">
    <location>
        <begin position="528"/>
        <end position="549"/>
    </location>
</feature>
<dbReference type="PANTHER" id="PTHR21274">
    <property type="entry name" value="MECKELIN"/>
    <property type="match status" value="1"/>
</dbReference>
<dbReference type="SMART" id="SM00320">
    <property type="entry name" value="WD40"/>
    <property type="match status" value="7"/>
</dbReference>
<dbReference type="CDD" id="cd00200">
    <property type="entry name" value="WD40"/>
    <property type="match status" value="1"/>
</dbReference>
<dbReference type="Pfam" id="PF09773">
    <property type="entry name" value="Meckelin"/>
    <property type="match status" value="1"/>
</dbReference>
<dbReference type="SUPFAM" id="SSF50978">
    <property type="entry name" value="WD40 repeat-like"/>
    <property type="match status" value="1"/>
</dbReference>
<sequence length="1375" mass="151078">MIPATLITASSLLFMLQQQIPLVDTYQVALTPPPFQPSCSSANNQYWDITLSACITCPSASTQNASAAGVCSCKAGYVQSITTNGPTCSACGAGQTSSPERTYCISCPFASTTTADGSTVCTCARNQYLVVRDAMTGVALSNGVCTDCPYGSYPNSDLTGCVACPEQMNMVAVYDAAGGGYVCSCRQDIGGFGPSPAFNSCITSAEVAAVSKTGAGSVTYYNTPSGATAIVNPLMSDMYLKAAAKCQYEWDIASCEFLGNLCVLNLYDESTVPCATYERVAAQRPGTGATVDTPQNMPWLYYGLLGSHVDPATTLSARLNLSLSIRASSTTSTSIPFHMAMYSMNGTFLGMQVLTTQFQFCEGTSLSAMKSWTLVGHNFLSSCQLNIASLVEAVSSTLFYEIYVLDDSGSYAPVPVRLLDFRNTNGFVNTNGGPNAITGDRFVRRFFTVDVNSGQTSYGSSPQVIRVASSIQIWIQQHPTYGGYVYVPVVDVKYVERRVSSLSTADSSSVSTPSLTFSVTYMMSMDSFWKNMTVAFPIVMVFAGLLGLYRSQTWVQRNLGPQDPMDIGFLGRSIIAIGGKMGSLGYWLLFGTGVYFILFFKGQAGLGVFLPYSVGDMITFNAALAAIFTLQLMYVIMTVYQQCTIDVFFIDWEKPRGHTRESAATLLDGSHASRAKAPVSVWRSVFIANQWNALQTYRRVNLEFCVVWVYFLVEGCRIRYVATPQPDIYDLTRSETLSPVMLFGINSLIWLLVGIVLLLIRTLVYERFYRHPLLQFVDLCSVSNVSVLLFDEPWHGYYIHGRSVHSYADTDMADLYRQLKKEESNVVPRRGLNDTDEQAFEIFVMKSLRETYDQVYGLLVAENVEMKTNARNARSGHGRPQGLGGEHSIKAYETINRFLCAFFDKNLKEFPYYIRPRTLMERAIHSTPDRTLGSVFFHDETSFGHILLQGLEYDLFILSMLTYNIVDCTVNSPMAAGLAALMLDVGLRGSRKYFGERNVARKSLLDVSCAQSSLFWSLEFHDIDAVQTSGPIFLVDWRLSSMPTAAPSPQVHGQQQQQQPGNVAATVTDVCLVSAGYDHTIRFWEALSGICLRTIQHPDSQVNRLAISPDKRFLAAAGNPHVRLYEVQTSNPNTITSFDGHTGNITSIGFQSAGRWIVTGSEDGTIKIWDVRAPGIQRDYELKCPVNDVIIHPNQGELVSCDQNGSIKIWDLGANACTHELLPEDDTPARSVTMAADASLLVAANNKGNFYVWKTKNKGDMTDLDPLLKVAAHNKYITKCVLSPDTRTLATCSADNTVKLWSSIDYKFSLDKTLHGHTRWVWDAAFSADSAYLVTGSSDHSARLWDLSSGDTIRNYNAHQKAVVCIALHDVPLSS</sequence>
<feature type="transmembrane region" description="Helical" evidence="8">
    <location>
        <begin position="618"/>
        <end position="640"/>
    </location>
</feature>
<keyword evidence="4 7" id="KW-0853">WD repeat</keyword>
<gene>
    <name evidence="10" type="ORF">SeMB42_g05837</name>
</gene>
<reference evidence="10 11" key="1">
    <citation type="journal article" date="2019" name="Sci. Rep.">
        <title>Comparative genomics of chytrid fungi reveal insights into the obligate biotrophic and pathogenic lifestyle of Synchytrium endobioticum.</title>
        <authorList>
            <person name="van de Vossenberg B.T.L.H."/>
            <person name="Warris S."/>
            <person name="Nguyen H.D.T."/>
            <person name="van Gent-Pelzer M.P.E."/>
            <person name="Joly D.L."/>
            <person name="van de Geest H.C."/>
            <person name="Bonants P.J.M."/>
            <person name="Smith D.S."/>
            <person name="Levesque C.A."/>
            <person name="van der Lee T.A.J."/>
        </authorList>
    </citation>
    <scope>NUCLEOTIDE SEQUENCE [LARGE SCALE GENOMIC DNA]</scope>
    <source>
        <strain evidence="10 11">MB42</strain>
    </source>
</reference>
<evidence type="ECO:0000256" key="2">
    <source>
        <dbReference type="ARBA" id="ARBA00009890"/>
    </source>
</evidence>
<dbReference type="InterPro" id="IPR001680">
    <property type="entry name" value="WD40_rpt"/>
</dbReference>
<name>A0A507CNZ5_9FUNG</name>
<evidence type="ECO:0000256" key="5">
    <source>
        <dbReference type="ARBA" id="ARBA00022737"/>
    </source>
</evidence>
<evidence type="ECO:0000256" key="7">
    <source>
        <dbReference type="PROSITE-ProRule" id="PRU00221"/>
    </source>
</evidence>
<feature type="repeat" description="WD" evidence="7">
    <location>
        <begin position="1314"/>
        <end position="1355"/>
    </location>
</feature>
<feature type="transmembrane region" description="Helical" evidence="8">
    <location>
        <begin position="740"/>
        <end position="760"/>
    </location>
</feature>
<keyword evidence="11" id="KW-1185">Reference proteome</keyword>
<evidence type="ECO:0000256" key="1">
    <source>
        <dbReference type="ARBA" id="ARBA00004496"/>
    </source>
</evidence>
<feature type="repeat" description="WD" evidence="7">
    <location>
        <begin position="1186"/>
        <end position="1220"/>
    </location>
</feature>
<feature type="repeat" description="WD" evidence="7">
    <location>
        <begin position="1138"/>
        <end position="1172"/>
    </location>
</feature>
<keyword evidence="3" id="KW-0963">Cytoplasm</keyword>
<keyword evidence="8" id="KW-0812">Transmembrane</keyword>
<dbReference type="STRING" id="286115.A0A507CNZ5"/>
<dbReference type="GO" id="GO:0005737">
    <property type="term" value="C:cytoplasm"/>
    <property type="evidence" value="ECO:0007669"/>
    <property type="project" value="UniProtKB-SubCell"/>
</dbReference>
<dbReference type="InterPro" id="IPR036322">
    <property type="entry name" value="WD40_repeat_dom_sf"/>
</dbReference>
<dbReference type="PRINTS" id="PR00320">
    <property type="entry name" value="GPROTEINBRPT"/>
</dbReference>
<dbReference type="InterPro" id="IPR015943">
    <property type="entry name" value="WD40/YVTN_repeat-like_dom_sf"/>
</dbReference>
<keyword evidence="8" id="KW-0472">Membrane</keyword>
<evidence type="ECO:0000256" key="4">
    <source>
        <dbReference type="ARBA" id="ARBA00022574"/>
    </source>
</evidence>
<dbReference type="GO" id="GO:0060271">
    <property type="term" value="P:cilium assembly"/>
    <property type="evidence" value="ECO:0007669"/>
    <property type="project" value="InterPro"/>
</dbReference>
<dbReference type="PROSITE" id="PS50294">
    <property type="entry name" value="WD_REPEATS_REGION"/>
    <property type="match status" value="3"/>
</dbReference>
<dbReference type="EMBL" id="QEAN01000297">
    <property type="protein sequence ID" value="TPX40865.1"/>
    <property type="molecule type" value="Genomic_DNA"/>
</dbReference>
<evidence type="ECO:0000313" key="11">
    <source>
        <dbReference type="Proteomes" id="UP000317494"/>
    </source>
</evidence>
<organism evidence="10 11">
    <name type="scientific">Synchytrium endobioticum</name>
    <dbReference type="NCBI Taxonomy" id="286115"/>
    <lineage>
        <taxon>Eukaryota</taxon>
        <taxon>Fungi</taxon>
        <taxon>Fungi incertae sedis</taxon>
        <taxon>Chytridiomycota</taxon>
        <taxon>Chytridiomycota incertae sedis</taxon>
        <taxon>Chytridiomycetes</taxon>
        <taxon>Synchytriales</taxon>
        <taxon>Synchytriaceae</taxon>
        <taxon>Synchytrium</taxon>
    </lineage>
</organism>
<feature type="chain" id="PRO_5021469047" description="Protein LST8 homolog" evidence="9">
    <location>
        <begin position="26"/>
        <end position="1375"/>
    </location>
</feature>
<comment type="similarity">
    <text evidence="2">Belongs to the WD repeat LST8 family.</text>
</comment>